<feature type="compositionally biased region" description="Basic and acidic residues" evidence="1">
    <location>
        <begin position="70"/>
        <end position="82"/>
    </location>
</feature>
<feature type="compositionally biased region" description="Polar residues" evidence="1">
    <location>
        <begin position="87"/>
        <end position="97"/>
    </location>
</feature>
<evidence type="ECO:0000313" key="4">
    <source>
        <dbReference type="Proteomes" id="UP001432039"/>
    </source>
</evidence>
<dbReference type="EMBL" id="CP108090">
    <property type="protein sequence ID" value="WUQ17530.1"/>
    <property type="molecule type" value="Genomic_DNA"/>
</dbReference>
<protein>
    <submittedName>
        <fullName evidence="3">Uncharacterized protein</fullName>
    </submittedName>
</protein>
<evidence type="ECO:0000313" key="2">
    <source>
        <dbReference type="EMBL" id="WUQ10077.1"/>
    </source>
</evidence>
<evidence type="ECO:0000256" key="1">
    <source>
        <dbReference type="SAM" id="MobiDB-lite"/>
    </source>
</evidence>
<sequence>MPLPERLAALLVEVTEQLIAADTPLAALRAAGVLDRIVARVGRETAGPLCDDGMSAEAVATELGTFRAADGRDHRRAVEQGRRSPRSGRTTVTTANSCPGAAGPSAST</sequence>
<proteinExistence type="predicted"/>
<dbReference type="RefSeq" id="WP_328959643.1">
    <property type="nucleotide sequence ID" value="NZ_CP108090.1"/>
</dbReference>
<dbReference type="EMBL" id="CP108090">
    <property type="protein sequence ID" value="WUQ10077.1"/>
    <property type="molecule type" value="Genomic_DNA"/>
</dbReference>
<accession>A0ABZ1TNY3</accession>
<dbReference type="Proteomes" id="UP001432039">
    <property type="component" value="Chromosome"/>
</dbReference>
<gene>
    <name evidence="2" type="ORF">OG517_00610</name>
    <name evidence="3" type="ORF">OG517_42560</name>
</gene>
<feature type="region of interest" description="Disordered" evidence="1">
    <location>
        <begin position="70"/>
        <end position="108"/>
    </location>
</feature>
<reference evidence="3" key="1">
    <citation type="submission" date="2022-10" db="EMBL/GenBank/DDBJ databases">
        <title>The complete genomes of actinobacterial strains from the NBC collection.</title>
        <authorList>
            <person name="Joergensen T.S."/>
            <person name="Alvarez Arevalo M."/>
            <person name="Sterndorff E.B."/>
            <person name="Faurdal D."/>
            <person name="Vuksanovic O."/>
            <person name="Mourched A.-S."/>
            <person name="Charusanti P."/>
            <person name="Shaw S."/>
            <person name="Blin K."/>
            <person name="Weber T."/>
        </authorList>
    </citation>
    <scope>NUCLEOTIDE SEQUENCE</scope>
    <source>
        <strain evidence="3">NBC_00248</strain>
    </source>
</reference>
<organism evidence="3 4">
    <name type="scientific">Streptomyces virginiae</name>
    <name type="common">Streptomyces cinnamonensis</name>
    <dbReference type="NCBI Taxonomy" id="1961"/>
    <lineage>
        <taxon>Bacteria</taxon>
        <taxon>Bacillati</taxon>
        <taxon>Actinomycetota</taxon>
        <taxon>Actinomycetes</taxon>
        <taxon>Kitasatosporales</taxon>
        <taxon>Streptomycetaceae</taxon>
        <taxon>Streptomyces</taxon>
    </lineage>
</organism>
<keyword evidence="4" id="KW-1185">Reference proteome</keyword>
<name>A0ABZ1TNY3_STRVG</name>
<evidence type="ECO:0000313" key="3">
    <source>
        <dbReference type="EMBL" id="WUQ17530.1"/>
    </source>
</evidence>